<dbReference type="AlphaFoldDB" id="A0A9P9Z0R2"/>
<evidence type="ECO:0000313" key="2">
    <source>
        <dbReference type="Proteomes" id="UP001059596"/>
    </source>
</evidence>
<dbReference type="PANTHER" id="PTHR12517">
    <property type="entry name" value="VACUOLAR PROTEIN SORTING-ASSOCIATED PROTEIN 13B"/>
    <property type="match status" value="1"/>
</dbReference>
<proteinExistence type="predicted"/>
<dbReference type="InterPro" id="IPR039782">
    <property type="entry name" value="VPS13B"/>
</dbReference>
<dbReference type="PANTHER" id="PTHR12517:SF0">
    <property type="entry name" value="INTERMEMBRANE LIPID TRANSFER PROTEIN VPS13B"/>
    <property type="match status" value="1"/>
</dbReference>
<protein>
    <submittedName>
        <fullName evidence="1">Uncharacterized protein</fullName>
    </submittedName>
</protein>
<keyword evidence="2" id="KW-1185">Reference proteome</keyword>
<sequence length="139" mass="15171">MLGDSTNLPLISVVITTVSLQDLYAKIGARNPHNKQHTISEVLIEVQPIEMVLDLDQITAFMVPICEVLEIMGSSDSKQPANTACSPVASQVTTVQDLPMVHLNSKGIYVYLPLSTNRKSCSVLLLRVSYLAFICSLPN</sequence>
<accession>A0A9P9Z0R2</accession>
<evidence type="ECO:0000313" key="1">
    <source>
        <dbReference type="EMBL" id="KAI8046599.1"/>
    </source>
</evidence>
<reference evidence="1" key="1">
    <citation type="journal article" date="2023" name="Genome Biol. Evol.">
        <title>Long-read-based Genome Assembly of Drosophila gunungcola Reveals Fewer Chemosensory Genes in Flower-breeding Species.</title>
        <authorList>
            <person name="Negi A."/>
            <person name="Liao B.Y."/>
            <person name="Yeh S.D."/>
        </authorList>
    </citation>
    <scope>NUCLEOTIDE SEQUENCE</scope>
    <source>
        <strain evidence="1">Sukarami</strain>
    </source>
</reference>
<gene>
    <name evidence="1" type="ORF">M5D96_002810</name>
</gene>
<organism evidence="1 2">
    <name type="scientific">Drosophila gunungcola</name>
    <name type="common">fruit fly</name>
    <dbReference type="NCBI Taxonomy" id="103775"/>
    <lineage>
        <taxon>Eukaryota</taxon>
        <taxon>Metazoa</taxon>
        <taxon>Ecdysozoa</taxon>
        <taxon>Arthropoda</taxon>
        <taxon>Hexapoda</taxon>
        <taxon>Insecta</taxon>
        <taxon>Pterygota</taxon>
        <taxon>Neoptera</taxon>
        <taxon>Endopterygota</taxon>
        <taxon>Diptera</taxon>
        <taxon>Brachycera</taxon>
        <taxon>Muscomorpha</taxon>
        <taxon>Ephydroidea</taxon>
        <taxon>Drosophilidae</taxon>
        <taxon>Drosophila</taxon>
        <taxon>Sophophora</taxon>
    </lineage>
</organism>
<dbReference type="EMBL" id="JAMKOV010000001">
    <property type="protein sequence ID" value="KAI8046599.1"/>
    <property type="molecule type" value="Genomic_DNA"/>
</dbReference>
<dbReference type="Proteomes" id="UP001059596">
    <property type="component" value="Chromosome 3R"/>
</dbReference>
<name>A0A9P9Z0R2_9MUSC</name>
<comment type="caution">
    <text evidence="1">The sequence shown here is derived from an EMBL/GenBank/DDBJ whole genome shotgun (WGS) entry which is preliminary data.</text>
</comment>